<dbReference type="KEGG" id="lrs:PX52LOC_07538"/>
<evidence type="ECO:0000313" key="3">
    <source>
        <dbReference type="Proteomes" id="UP000324974"/>
    </source>
</evidence>
<dbReference type="AlphaFoldDB" id="A0A5C1AN76"/>
<proteinExistence type="predicted"/>
<feature type="compositionally biased region" description="Gly residues" evidence="1">
    <location>
        <begin position="685"/>
        <end position="699"/>
    </location>
</feature>
<keyword evidence="3" id="KW-1185">Reference proteome</keyword>
<feature type="compositionally biased region" description="Low complexity" evidence="1">
    <location>
        <begin position="402"/>
        <end position="412"/>
    </location>
</feature>
<name>A0A5C1AN76_9BACT</name>
<dbReference type="Proteomes" id="UP000324974">
    <property type="component" value="Chromosome"/>
</dbReference>
<feature type="compositionally biased region" description="Polar residues" evidence="1">
    <location>
        <begin position="487"/>
        <end position="496"/>
    </location>
</feature>
<protein>
    <submittedName>
        <fullName evidence="2">Uncharacterized protein</fullName>
    </submittedName>
</protein>
<evidence type="ECO:0000256" key="1">
    <source>
        <dbReference type="SAM" id="MobiDB-lite"/>
    </source>
</evidence>
<dbReference type="RefSeq" id="WP_149114744.1">
    <property type="nucleotide sequence ID" value="NZ_CP042425.1"/>
</dbReference>
<feature type="region of interest" description="Disordered" evidence="1">
    <location>
        <begin position="373"/>
        <end position="423"/>
    </location>
</feature>
<feature type="region of interest" description="Disordered" evidence="1">
    <location>
        <begin position="675"/>
        <end position="699"/>
    </location>
</feature>
<organism evidence="2 3">
    <name type="scientific">Limnoglobus roseus</name>
    <dbReference type="NCBI Taxonomy" id="2598579"/>
    <lineage>
        <taxon>Bacteria</taxon>
        <taxon>Pseudomonadati</taxon>
        <taxon>Planctomycetota</taxon>
        <taxon>Planctomycetia</taxon>
        <taxon>Gemmatales</taxon>
        <taxon>Gemmataceae</taxon>
        <taxon>Limnoglobus</taxon>
    </lineage>
</organism>
<gene>
    <name evidence="2" type="ORF">PX52LOC_07538</name>
</gene>
<dbReference type="EMBL" id="CP042425">
    <property type="protein sequence ID" value="QEL20440.1"/>
    <property type="molecule type" value="Genomic_DNA"/>
</dbReference>
<evidence type="ECO:0000313" key="2">
    <source>
        <dbReference type="EMBL" id="QEL20440.1"/>
    </source>
</evidence>
<reference evidence="3" key="1">
    <citation type="submission" date="2019-08" db="EMBL/GenBank/DDBJ databases">
        <title>Limnoglobus roseus gen. nov., sp. nov., a novel freshwater planctomycete with a giant genome from the family Gemmataceae.</title>
        <authorList>
            <person name="Kulichevskaya I.S."/>
            <person name="Naumoff D.G."/>
            <person name="Miroshnikov K."/>
            <person name="Ivanova A."/>
            <person name="Philippov D.A."/>
            <person name="Hakobyan A."/>
            <person name="Rijpstra I.C."/>
            <person name="Sinninghe Damste J.S."/>
            <person name="Liesack W."/>
            <person name="Dedysh S.N."/>
        </authorList>
    </citation>
    <scope>NUCLEOTIDE SEQUENCE [LARGE SCALE GENOMIC DNA]</scope>
    <source>
        <strain evidence="3">PX52</strain>
    </source>
</reference>
<accession>A0A5C1AN76</accession>
<feature type="region of interest" description="Disordered" evidence="1">
    <location>
        <begin position="477"/>
        <end position="507"/>
    </location>
</feature>
<sequence length="699" mass="74692">MAATSSVQFQFGSVVLANTVSQYHPGPYLDPPGMNVIGTRHSLKVKGTLAKGLPPAISGETPAETLGRMKSELMRHRRYFLYAPFGTVVVEVGDPDNPNDPLRNLDIANGPECKGFTVIAIAEACIEIEVEIEATTLACTTDPKRVILSHTFRQRETYDRRGYCTLTTDGLIAIRSDMARNKRVWQILDEADLNGTRDGYQLIEPIEHGFVDARNLVLAYTRTEKEFDTRPTDDAPECEADLIFHNPGNNAAAQAVGMVRMKGAKGVKRSALLVKALRIITNISRKFEVVRDGKTAPILSTRIRVGVMDNVVEIQQTIQADPQKFNDTTGKLRADLFDGYGFEGPGSPAFVPPLYEKQKDDIERAAFQEPCASLADPVASAGKDTSTTRPPRPQGQPASALTGSAQTPTAGPTAGGGGVGSTTITVGPNSQIIDLESEQFIRDFFFPNLSTSPGGGAVPLAVLADYSPIPGGGGSSADTSFGAFGSNPITGTSATPTKPDPVDSPNPYTAYNIRLKISHTTGLKSYASAGPQHTDGNRAPSCLVRINNGKTQMSVIWSATRWGVPPQIPDPVPEDPNYVLTGVDYLGDEVVTNPETGAIRYVKAGSYQYDILAANAAKLFDLLPPQIVRTVQRQYPDGLPGATVARDIIWWGFRKAKPTTLFGDGDAVATPPPNPTNPLPIDGITGPGALGGYHPNPGG</sequence>